<keyword evidence="2 6" id="KW-0812">Transmembrane</keyword>
<comment type="subcellular location">
    <subcellularLocation>
        <location evidence="1">Membrane</location>
        <topology evidence="1">Multi-pass membrane protein</topology>
    </subcellularLocation>
</comment>
<feature type="transmembrane region" description="Helical" evidence="6">
    <location>
        <begin position="486"/>
        <end position="509"/>
    </location>
</feature>
<dbReference type="EMBL" id="ML977312">
    <property type="protein sequence ID" value="KAF2121306.1"/>
    <property type="molecule type" value="Genomic_DNA"/>
</dbReference>
<keyword evidence="8" id="KW-1185">Reference proteome</keyword>
<dbReference type="PANTHER" id="PTHR11785">
    <property type="entry name" value="AMINO ACID TRANSPORTER"/>
    <property type="match status" value="1"/>
</dbReference>
<feature type="compositionally biased region" description="Low complexity" evidence="5">
    <location>
        <begin position="18"/>
        <end position="46"/>
    </location>
</feature>
<dbReference type="PANTHER" id="PTHR11785:SF512">
    <property type="entry name" value="SOBREMESA, ISOFORM B"/>
    <property type="match status" value="1"/>
</dbReference>
<gene>
    <name evidence="7" type="ORF">BDV96DRAFT_640701</name>
</gene>
<feature type="transmembrane region" description="Helical" evidence="6">
    <location>
        <begin position="277"/>
        <end position="302"/>
    </location>
</feature>
<name>A0A6A5ZPY7_9PLEO</name>
<dbReference type="Proteomes" id="UP000799770">
    <property type="component" value="Unassembled WGS sequence"/>
</dbReference>
<evidence type="ECO:0000256" key="1">
    <source>
        <dbReference type="ARBA" id="ARBA00004141"/>
    </source>
</evidence>
<organism evidence="7 8">
    <name type="scientific">Lophiotrema nucula</name>
    <dbReference type="NCBI Taxonomy" id="690887"/>
    <lineage>
        <taxon>Eukaryota</taxon>
        <taxon>Fungi</taxon>
        <taxon>Dikarya</taxon>
        <taxon>Ascomycota</taxon>
        <taxon>Pezizomycotina</taxon>
        <taxon>Dothideomycetes</taxon>
        <taxon>Pleosporomycetidae</taxon>
        <taxon>Pleosporales</taxon>
        <taxon>Lophiotremataceae</taxon>
        <taxon>Lophiotrema</taxon>
    </lineage>
</organism>
<dbReference type="Gene3D" id="1.20.1740.10">
    <property type="entry name" value="Amino acid/polyamine transporter I"/>
    <property type="match status" value="1"/>
</dbReference>
<accession>A0A6A5ZPY7</accession>
<feature type="transmembrane region" description="Helical" evidence="6">
    <location>
        <begin position="402"/>
        <end position="423"/>
    </location>
</feature>
<evidence type="ECO:0000256" key="4">
    <source>
        <dbReference type="ARBA" id="ARBA00023136"/>
    </source>
</evidence>
<feature type="transmembrane region" description="Helical" evidence="6">
    <location>
        <begin position="360"/>
        <end position="382"/>
    </location>
</feature>
<evidence type="ECO:0000313" key="7">
    <source>
        <dbReference type="EMBL" id="KAF2121306.1"/>
    </source>
</evidence>
<dbReference type="InterPro" id="IPR050598">
    <property type="entry name" value="AminoAcid_Transporter"/>
</dbReference>
<proteinExistence type="predicted"/>
<keyword evidence="4 6" id="KW-0472">Membrane</keyword>
<evidence type="ECO:0000256" key="3">
    <source>
        <dbReference type="ARBA" id="ARBA00022989"/>
    </source>
</evidence>
<feature type="transmembrane region" description="Helical" evidence="6">
    <location>
        <begin position="577"/>
        <end position="595"/>
    </location>
</feature>
<feature type="transmembrane region" description="Helical" evidence="6">
    <location>
        <begin position="202"/>
        <end position="226"/>
    </location>
</feature>
<feature type="transmembrane region" description="Helical" evidence="6">
    <location>
        <begin position="127"/>
        <end position="146"/>
    </location>
</feature>
<feature type="transmembrane region" description="Helical" evidence="6">
    <location>
        <begin position="158"/>
        <end position="181"/>
    </location>
</feature>
<dbReference type="GO" id="GO:0016020">
    <property type="term" value="C:membrane"/>
    <property type="evidence" value="ECO:0007669"/>
    <property type="project" value="UniProtKB-SubCell"/>
</dbReference>
<evidence type="ECO:0000313" key="8">
    <source>
        <dbReference type="Proteomes" id="UP000799770"/>
    </source>
</evidence>
<evidence type="ECO:0000256" key="2">
    <source>
        <dbReference type="ARBA" id="ARBA00022692"/>
    </source>
</evidence>
<dbReference type="Pfam" id="PF13520">
    <property type="entry name" value="AA_permease_2"/>
    <property type="match status" value="1"/>
</dbReference>
<evidence type="ECO:0000256" key="5">
    <source>
        <dbReference type="SAM" id="MobiDB-lite"/>
    </source>
</evidence>
<feature type="transmembrane region" description="Helical" evidence="6">
    <location>
        <begin position="551"/>
        <end position="571"/>
    </location>
</feature>
<dbReference type="OrthoDB" id="10062876at2759"/>
<sequence>MAGRYSTLPPPPTRDSLELASLASSSHSSQRTSTSSSDSGPPSSRRLSFDDEDPLSELNPAGHGADNRPRHNRSYSVSSAFDFAPNLFPLSSTAQGYTALGAPSNPALDPSNALNGASLEKNKSLTYLNGLSLVVGLIIGSGIFSSPSQVNRNAGSPGASLIVWVVAGILAWTGAASYAELGGAIPLNGGAQVYLSKIFGEWAGFLFTWCAVCVLKPGSAAIIAIIFGEYLVRAIIGADAADASVWLNKAVALAGLVLVTLLNCVSTKLGTRSADIFMFMKFFALIGVTVIGIVVAVTGFSYKGDASEDWKKMGWFEGTETNVSNWAVALYAGLWAFDGWDNVNYVTGEFKNPTRDLPRVIHTSLPLVIVCYIMANIAYFLVLPAEVIESSNTVAVAFGSQVFGPIGSLILALFVAGSCFGALNATTFTSGRLVYAAGKEGYLPALFGNIGLGKSHRAIRLHSLNANPTKSKLSKKFIDWFADADAGFFFTPIAAMALNATLTAVYVLIGSFDTLVTFYGVAGYSFYFLAVLGLIILRVKEPELERPYRTWITTPIIFCCVSLFLLSRAVFAEPIQTLLVLAFMAAGLIVWFAWVGRRINKEKGRFRHAGSDMSEGAGWKFWKRWRK</sequence>
<feature type="region of interest" description="Disordered" evidence="5">
    <location>
        <begin position="1"/>
        <end position="72"/>
    </location>
</feature>
<evidence type="ECO:0000256" key="6">
    <source>
        <dbReference type="SAM" id="Phobius"/>
    </source>
</evidence>
<dbReference type="GO" id="GO:0015179">
    <property type="term" value="F:L-amino acid transmembrane transporter activity"/>
    <property type="evidence" value="ECO:0007669"/>
    <property type="project" value="TreeGrafter"/>
</dbReference>
<dbReference type="AlphaFoldDB" id="A0A6A5ZPY7"/>
<reference evidence="7" key="1">
    <citation type="journal article" date="2020" name="Stud. Mycol.">
        <title>101 Dothideomycetes genomes: a test case for predicting lifestyles and emergence of pathogens.</title>
        <authorList>
            <person name="Haridas S."/>
            <person name="Albert R."/>
            <person name="Binder M."/>
            <person name="Bloem J."/>
            <person name="Labutti K."/>
            <person name="Salamov A."/>
            <person name="Andreopoulos B."/>
            <person name="Baker S."/>
            <person name="Barry K."/>
            <person name="Bills G."/>
            <person name="Bluhm B."/>
            <person name="Cannon C."/>
            <person name="Castanera R."/>
            <person name="Culley D."/>
            <person name="Daum C."/>
            <person name="Ezra D."/>
            <person name="Gonzalez J."/>
            <person name="Henrissat B."/>
            <person name="Kuo A."/>
            <person name="Liang C."/>
            <person name="Lipzen A."/>
            <person name="Lutzoni F."/>
            <person name="Magnuson J."/>
            <person name="Mondo S."/>
            <person name="Nolan M."/>
            <person name="Ohm R."/>
            <person name="Pangilinan J."/>
            <person name="Park H.-J."/>
            <person name="Ramirez L."/>
            <person name="Alfaro M."/>
            <person name="Sun H."/>
            <person name="Tritt A."/>
            <person name="Yoshinaga Y."/>
            <person name="Zwiers L.-H."/>
            <person name="Turgeon B."/>
            <person name="Goodwin S."/>
            <person name="Spatafora J."/>
            <person name="Crous P."/>
            <person name="Grigoriev I."/>
        </authorList>
    </citation>
    <scope>NUCLEOTIDE SEQUENCE</scope>
    <source>
        <strain evidence="7">CBS 627.86</strain>
    </source>
</reference>
<protein>
    <submittedName>
        <fullName evidence="7">Amino acid permease-domain-containing protein</fullName>
    </submittedName>
</protein>
<feature type="transmembrane region" description="Helical" evidence="6">
    <location>
        <begin position="246"/>
        <end position="265"/>
    </location>
</feature>
<keyword evidence="3 6" id="KW-1133">Transmembrane helix</keyword>
<feature type="transmembrane region" description="Helical" evidence="6">
    <location>
        <begin position="515"/>
        <end position="539"/>
    </location>
</feature>
<dbReference type="InterPro" id="IPR002293">
    <property type="entry name" value="AA/rel_permease1"/>
</dbReference>